<dbReference type="PANTHER" id="PTHR24159">
    <property type="match status" value="1"/>
</dbReference>
<organism evidence="1 2">
    <name type="scientific">Tritrichomonas musculus</name>
    <dbReference type="NCBI Taxonomy" id="1915356"/>
    <lineage>
        <taxon>Eukaryota</taxon>
        <taxon>Metamonada</taxon>
        <taxon>Parabasalia</taxon>
        <taxon>Tritrichomonadida</taxon>
        <taxon>Tritrichomonadidae</taxon>
        <taxon>Tritrichomonas</taxon>
    </lineage>
</organism>
<evidence type="ECO:0000313" key="2">
    <source>
        <dbReference type="Proteomes" id="UP001470230"/>
    </source>
</evidence>
<proteinExistence type="predicted"/>
<gene>
    <name evidence="1" type="ORF">M9Y10_006846</name>
</gene>
<dbReference type="Proteomes" id="UP001470230">
    <property type="component" value="Unassembled WGS sequence"/>
</dbReference>
<evidence type="ECO:0008006" key="3">
    <source>
        <dbReference type="Google" id="ProtNLM"/>
    </source>
</evidence>
<dbReference type="Gene3D" id="1.25.40.20">
    <property type="entry name" value="Ankyrin repeat-containing domain"/>
    <property type="match status" value="1"/>
</dbReference>
<reference evidence="1 2" key="1">
    <citation type="submission" date="2024-04" db="EMBL/GenBank/DDBJ databases">
        <title>Tritrichomonas musculus Genome.</title>
        <authorList>
            <person name="Alves-Ferreira E."/>
            <person name="Grigg M."/>
            <person name="Lorenzi H."/>
            <person name="Galac M."/>
        </authorList>
    </citation>
    <scope>NUCLEOTIDE SEQUENCE [LARGE SCALE GENOMIC DNA]</scope>
    <source>
        <strain evidence="1 2">EAF2021</strain>
    </source>
</reference>
<evidence type="ECO:0000313" key="1">
    <source>
        <dbReference type="EMBL" id="KAK8876628.1"/>
    </source>
</evidence>
<name>A0ABR2JF98_9EUKA</name>
<keyword evidence="2" id="KW-1185">Reference proteome</keyword>
<dbReference type="EMBL" id="JAPFFF010000012">
    <property type="protein sequence ID" value="KAK8876628.1"/>
    <property type="molecule type" value="Genomic_DNA"/>
</dbReference>
<protein>
    <recommendedName>
        <fullName evidence="3">DUF3447 domain-containing protein</fullName>
    </recommendedName>
</protein>
<dbReference type="InterPro" id="IPR036770">
    <property type="entry name" value="Ankyrin_rpt-contain_sf"/>
</dbReference>
<accession>A0ABR2JF98</accession>
<dbReference type="PANTHER" id="PTHR24159:SF5">
    <property type="entry name" value="ANK_REP_REGION DOMAIN-CONTAINING PROTEIN"/>
    <property type="match status" value="1"/>
</dbReference>
<comment type="caution">
    <text evidence="1">The sequence shown here is derived from an EMBL/GenBank/DDBJ whole genome shotgun (WGS) entry which is preliminary data.</text>
</comment>
<dbReference type="SUPFAM" id="SSF48403">
    <property type="entry name" value="Ankyrin repeat"/>
    <property type="match status" value="1"/>
</dbReference>
<sequence>MSTNNDHKIKIYLGRMSHLQESILNFINTQGQAESQYQEIISFFKTHKIGEDRNELQSILHLILKISNNHHRNPDFFSKIERLFTNFKEEMKIYFSNYEIFKFFKSNKRLLLFLFKEGIIKPDKQIACFITNYKYQQAYYPHFFLPEFKNLFDEITLKNINETIQTLNQNQQTQVDDKNSFDQKRQIGENDHILYELIRNDSIDQFTSLVTEKNLPLSSTIEPSIFETNSFLINQNPTLIEYAVFFGSLKIFNFLRSKEIELTPSLWNFAIHGENLEILKILVDKKINPQNDSFKDVFIESIKCHHNQIAKLIQINKKELNLNDISTQSIKYYNYSFFPTEIKCDEIKTLCDFCKYNYFQVVSFLLESNKIPINSQSILKI</sequence>